<dbReference type="GO" id="GO:0016874">
    <property type="term" value="F:ligase activity"/>
    <property type="evidence" value="ECO:0007669"/>
    <property type="project" value="UniProtKB-KW"/>
</dbReference>
<dbReference type="InterPro" id="IPR009097">
    <property type="entry name" value="Cyclic_Pdiesterase"/>
</dbReference>
<dbReference type="Gene3D" id="3.90.1140.10">
    <property type="entry name" value="Cyclic phosphodiesterase"/>
    <property type="match status" value="1"/>
</dbReference>
<dbReference type="SUPFAM" id="SSF55144">
    <property type="entry name" value="LigT-like"/>
    <property type="match status" value="1"/>
</dbReference>
<evidence type="ECO:0000313" key="3">
    <source>
        <dbReference type="Proteomes" id="UP000812013"/>
    </source>
</evidence>
<dbReference type="PANTHER" id="PTHR37474">
    <property type="entry name" value="RNA LIGASE/CYCLIC NUCLEOTIDE PHOSPHODIESTERASE"/>
    <property type="match status" value="1"/>
</dbReference>
<keyword evidence="3" id="KW-1185">Reference proteome</keyword>
<evidence type="ECO:0000313" key="2">
    <source>
        <dbReference type="EMBL" id="MBW5483212.1"/>
    </source>
</evidence>
<dbReference type="PANTHER" id="PTHR37474:SF1">
    <property type="entry name" value="2'-5' RNA LIGASE FAMILY PROTEIN"/>
    <property type="match status" value="1"/>
</dbReference>
<reference evidence="2 3" key="1">
    <citation type="submission" date="2019-12" db="EMBL/GenBank/DDBJ databases">
        <title>Genome sequence of Streptomyces bambusae.</title>
        <authorList>
            <person name="Bansal K."/>
            <person name="Choksket S."/>
            <person name="Korpole S."/>
            <person name="Patil P.B."/>
        </authorList>
    </citation>
    <scope>NUCLEOTIDE SEQUENCE [LARGE SCALE GENOMIC DNA]</scope>
    <source>
        <strain evidence="2 3">SK60</strain>
    </source>
</reference>
<sequence>MQPPAGGPAPPATLDVAPTPRTAVAWLPPPELWPPIQSVREVHDPQIRRWPPHVNLIFGFVPEADFERALPLLASAAAEREPFAVRLSGARSFRHRAYSTVWLDPAAAGLGPWAALQRALAEPFPLCGSRFARFTPHLSLGRTRDPRSLAAECTARLGTLSARVDEVVLLSRRGEGPMRVRAAIILGSGAVRRPTAPDPSADPPDAGAAG</sequence>
<evidence type="ECO:0000256" key="1">
    <source>
        <dbReference type="SAM" id="MobiDB-lite"/>
    </source>
</evidence>
<proteinExistence type="predicted"/>
<dbReference type="EMBL" id="WTFF01000093">
    <property type="protein sequence ID" value="MBW5483212.1"/>
    <property type="molecule type" value="Genomic_DNA"/>
</dbReference>
<keyword evidence="2" id="KW-0436">Ligase</keyword>
<dbReference type="Pfam" id="PF13563">
    <property type="entry name" value="2_5_RNA_ligase2"/>
    <property type="match status" value="1"/>
</dbReference>
<feature type="region of interest" description="Disordered" evidence="1">
    <location>
        <begin position="191"/>
        <end position="210"/>
    </location>
</feature>
<name>A0ABS6Z646_9ACTN</name>
<protein>
    <submittedName>
        <fullName evidence="2">2'-5' RNA ligase family protein</fullName>
    </submittedName>
</protein>
<organism evidence="2 3">
    <name type="scientific">Streptomyces bambusae</name>
    <dbReference type="NCBI Taxonomy" id="1550616"/>
    <lineage>
        <taxon>Bacteria</taxon>
        <taxon>Bacillati</taxon>
        <taxon>Actinomycetota</taxon>
        <taxon>Actinomycetes</taxon>
        <taxon>Kitasatosporales</taxon>
        <taxon>Streptomycetaceae</taxon>
        <taxon>Streptomyces</taxon>
    </lineage>
</organism>
<dbReference type="Proteomes" id="UP000812013">
    <property type="component" value="Unassembled WGS sequence"/>
</dbReference>
<accession>A0ABS6Z646</accession>
<dbReference type="RefSeq" id="WP_219667679.1">
    <property type="nucleotide sequence ID" value="NZ_WTFF01000093.1"/>
</dbReference>
<comment type="caution">
    <text evidence="2">The sequence shown here is derived from an EMBL/GenBank/DDBJ whole genome shotgun (WGS) entry which is preliminary data.</text>
</comment>
<gene>
    <name evidence="2" type="ORF">GPJ59_15270</name>
</gene>